<dbReference type="Proteomes" id="UP000051952">
    <property type="component" value="Unassembled WGS sequence"/>
</dbReference>
<evidence type="ECO:0000313" key="2">
    <source>
        <dbReference type="EMBL" id="CUG93910.1"/>
    </source>
</evidence>
<feature type="transmembrane region" description="Helical" evidence="1">
    <location>
        <begin position="6"/>
        <end position="26"/>
    </location>
</feature>
<accession>A0A0S4JQW5</accession>
<protein>
    <submittedName>
        <fullName evidence="2">GP46-like surface antigen, putative</fullName>
    </submittedName>
</protein>
<proteinExistence type="predicted"/>
<sequence length="146" mass="16200">MYVSSVFMVIIVSLICEVELLAGTLVGSTKFISERDALMIIFNATGRPFWRHYQWNVTDNVSLHCLWSGVHCTNMSRSVVQIILPNGNLSGSLPDVFDALQLLQYLNVSGNSLAGSLASCVLLREFDISRNMFSGTLSRSFQLAVY</sequence>
<dbReference type="PANTHER" id="PTHR48010">
    <property type="entry name" value="OS05G0588300 PROTEIN"/>
    <property type="match status" value="1"/>
</dbReference>
<dbReference type="InterPro" id="IPR032675">
    <property type="entry name" value="LRR_dom_sf"/>
</dbReference>
<keyword evidence="1" id="KW-0812">Transmembrane</keyword>
<evidence type="ECO:0000313" key="3">
    <source>
        <dbReference type="Proteomes" id="UP000051952"/>
    </source>
</evidence>
<dbReference type="SUPFAM" id="SSF52058">
    <property type="entry name" value="L domain-like"/>
    <property type="match status" value="1"/>
</dbReference>
<dbReference type="OrthoDB" id="1060944at2759"/>
<reference evidence="3" key="1">
    <citation type="submission" date="2015-09" db="EMBL/GenBank/DDBJ databases">
        <authorList>
            <consortium name="Pathogen Informatics"/>
        </authorList>
    </citation>
    <scope>NUCLEOTIDE SEQUENCE [LARGE SCALE GENOMIC DNA]</scope>
    <source>
        <strain evidence="3">Lake Konstanz</strain>
    </source>
</reference>
<organism evidence="2 3">
    <name type="scientific">Bodo saltans</name>
    <name type="common">Flagellated protozoan</name>
    <dbReference type="NCBI Taxonomy" id="75058"/>
    <lineage>
        <taxon>Eukaryota</taxon>
        <taxon>Discoba</taxon>
        <taxon>Euglenozoa</taxon>
        <taxon>Kinetoplastea</taxon>
        <taxon>Metakinetoplastina</taxon>
        <taxon>Eubodonida</taxon>
        <taxon>Bodonidae</taxon>
        <taxon>Bodo</taxon>
    </lineage>
</organism>
<dbReference type="InterPro" id="IPR050994">
    <property type="entry name" value="At_inactive_RLKs"/>
</dbReference>
<dbReference type="Gene3D" id="3.80.10.10">
    <property type="entry name" value="Ribonuclease Inhibitor"/>
    <property type="match status" value="1"/>
</dbReference>
<dbReference type="EMBL" id="CYKH01002206">
    <property type="protein sequence ID" value="CUG93910.1"/>
    <property type="molecule type" value="Genomic_DNA"/>
</dbReference>
<gene>
    <name evidence="2" type="ORF">BSAL_45545</name>
</gene>
<dbReference type="InterPro" id="IPR001611">
    <property type="entry name" value="Leu-rich_rpt"/>
</dbReference>
<dbReference type="PANTHER" id="PTHR48010:SF58">
    <property type="entry name" value="RECEPTOR PROTEIN KINASE-LIKE PROTEIN ZAR1"/>
    <property type="match status" value="1"/>
</dbReference>
<name>A0A0S4JQW5_BODSA</name>
<dbReference type="Pfam" id="PF00560">
    <property type="entry name" value="LRR_1"/>
    <property type="match status" value="2"/>
</dbReference>
<keyword evidence="1" id="KW-0472">Membrane</keyword>
<dbReference type="VEuPathDB" id="TriTrypDB:BSAL_45545"/>
<keyword evidence="3" id="KW-1185">Reference proteome</keyword>
<keyword evidence="1" id="KW-1133">Transmembrane helix</keyword>
<dbReference type="AlphaFoldDB" id="A0A0S4JQW5"/>
<evidence type="ECO:0000256" key="1">
    <source>
        <dbReference type="SAM" id="Phobius"/>
    </source>
</evidence>